<keyword evidence="4 6" id="KW-1133">Transmembrane helix</keyword>
<dbReference type="InterPro" id="IPR000276">
    <property type="entry name" value="GPCR_Rhodpsn"/>
</dbReference>
<organism evidence="8 9">
    <name type="scientific">Desmophyllum pertusum</name>
    <dbReference type="NCBI Taxonomy" id="174260"/>
    <lineage>
        <taxon>Eukaryota</taxon>
        <taxon>Metazoa</taxon>
        <taxon>Cnidaria</taxon>
        <taxon>Anthozoa</taxon>
        <taxon>Hexacorallia</taxon>
        <taxon>Scleractinia</taxon>
        <taxon>Caryophylliina</taxon>
        <taxon>Caryophylliidae</taxon>
        <taxon>Desmophyllum</taxon>
    </lineage>
</organism>
<dbReference type="Gene3D" id="1.20.1070.10">
    <property type="entry name" value="Rhodopsin 7-helix transmembrane proteins"/>
    <property type="match status" value="1"/>
</dbReference>
<dbReference type="PRINTS" id="PR00237">
    <property type="entry name" value="GPCRRHODOPSN"/>
</dbReference>
<dbReference type="PROSITE" id="PS50262">
    <property type="entry name" value="G_PROTEIN_RECEP_F1_2"/>
    <property type="match status" value="1"/>
</dbReference>
<dbReference type="EMBL" id="MU826361">
    <property type="protein sequence ID" value="KAJ7378956.1"/>
    <property type="molecule type" value="Genomic_DNA"/>
</dbReference>
<dbReference type="Pfam" id="PF00001">
    <property type="entry name" value="7tm_1"/>
    <property type="match status" value="1"/>
</dbReference>
<reference evidence="8" key="1">
    <citation type="submission" date="2023-01" db="EMBL/GenBank/DDBJ databases">
        <title>Genome assembly of the deep-sea coral Lophelia pertusa.</title>
        <authorList>
            <person name="Herrera S."/>
            <person name="Cordes E."/>
        </authorList>
    </citation>
    <scope>NUCLEOTIDE SEQUENCE</scope>
    <source>
        <strain evidence="8">USNM1676648</strain>
        <tissue evidence="8">Polyp</tissue>
    </source>
</reference>
<keyword evidence="9" id="KW-1185">Reference proteome</keyword>
<evidence type="ECO:0000256" key="2">
    <source>
        <dbReference type="ARBA" id="ARBA00022475"/>
    </source>
</evidence>
<feature type="transmembrane region" description="Helical" evidence="6">
    <location>
        <begin position="110"/>
        <end position="128"/>
    </location>
</feature>
<evidence type="ECO:0000256" key="4">
    <source>
        <dbReference type="ARBA" id="ARBA00022989"/>
    </source>
</evidence>
<dbReference type="PANTHER" id="PTHR22750">
    <property type="entry name" value="G-PROTEIN COUPLED RECEPTOR"/>
    <property type="match status" value="1"/>
</dbReference>
<feature type="transmembrane region" description="Helical" evidence="6">
    <location>
        <begin position="28"/>
        <end position="52"/>
    </location>
</feature>
<sequence length="301" mass="34518">MANRKEQGCSLSSFILWETSLQYHTNDVILSTVNAVTAVFALLGNLAITWTMKKKKLMETPCDILTCSLTLVDCVAASVARPLYTALRMYLHRDDMTCSSLWSLTKATEFAILFCVGCSLMHMVMIAGDRYLALSKPVEYRTPHANKVTRWLACACWVIWSMIVILLQWIIPSRTEPFLRVAMAIALLTSLVVFKVKTFLIIFRYNRSVISDINSLEVQRLILRERKVLVDTRFTLAIFMVLFIPTVVLSIVKPDGIYGNAVFPWSMTITLHNSGINPLIHVWRNRKLRKSIVEVFWYREE</sequence>
<evidence type="ECO:0000313" key="9">
    <source>
        <dbReference type="Proteomes" id="UP001163046"/>
    </source>
</evidence>
<feature type="transmembrane region" description="Helical" evidence="6">
    <location>
        <begin position="177"/>
        <end position="194"/>
    </location>
</feature>
<comment type="caution">
    <text evidence="8">The sequence shown here is derived from an EMBL/GenBank/DDBJ whole genome shotgun (WGS) entry which is preliminary data.</text>
</comment>
<dbReference type="InterPro" id="IPR017452">
    <property type="entry name" value="GPCR_Rhodpsn_7TM"/>
</dbReference>
<dbReference type="CDD" id="cd00637">
    <property type="entry name" value="7tm_classA_rhodopsin-like"/>
    <property type="match status" value="1"/>
</dbReference>
<dbReference type="GO" id="GO:0005886">
    <property type="term" value="C:plasma membrane"/>
    <property type="evidence" value="ECO:0007669"/>
    <property type="project" value="UniProtKB-SubCell"/>
</dbReference>
<keyword evidence="3 6" id="KW-0812">Transmembrane</keyword>
<accession>A0A9X0CXA0</accession>
<evidence type="ECO:0000313" key="8">
    <source>
        <dbReference type="EMBL" id="KAJ7378956.1"/>
    </source>
</evidence>
<dbReference type="AlphaFoldDB" id="A0A9X0CXA0"/>
<feature type="domain" description="G-protein coupled receptors family 1 profile" evidence="7">
    <location>
        <begin position="44"/>
        <end position="281"/>
    </location>
</feature>
<gene>
    <name evidence="8" type="ORF">OS493_019655</name>
</gene>
<feature type="transmembrane region" description="Helical" evidence="6">
    <location>
        <begin position="148"/>
        <end position="171"/>
    </location>
</feature>
<name>A0A9X0CXA0_9CNID</name>
<dbReference type="Proteomes" id="UP001163046">
    <property type="component" value="Unassembled WGS sequence"/>
</dbReference>
<evidence type="ECO:0000256" key="5">
    <source>
        <dbReference type="ARBA" id="ARBA00023136"/>
    </source>
</evidence>
<keyword evidence="5 6" id="KW-0472">Membrane</keyword>
<evidence type="ECO:0000259" key="7">
    <source>
        <dbReference type="PROSITE" id="PS50262"/>
    </source>
</evidence>
<evidence type="ECO:0000256" key="1">
    <source>
        <dbReference type="ARBA" id="ARBA00004651"/>
    </source>
</evidence>
<feature type="transmembrane region" description="Helical" evidence="6">
    <location>
        <begin position="234"/>
        <end position="252"/>
    </location>
</feature>
<proteinExistence type="predicted"/>
<dbReference type="SUPFAM" id="SSF81321">
    <property type="entry name" value="Family A G protein-coupled receptor-like"/>
    <property type="match status" value="1"/>
</dbReference>
<dbReference type="OrthoDB" id="10017003at2759"/>
<evidence type="ECO:0000256" key="6">
    <source>
        <dbReference type="SAM" id="Phobius"/>
    </source>
</evidence>
<protein>
    <recommendedName>
        <fullName evidence="7">G-protein coupled receptors family 1 profile domain-containing protein</fullName>
    </recommendedName>
</protein>
<comment type="subcellular location">
    <subcellularLocation>
        <location evidence="1">Cell membrane</location>
        <topology evidence="1">Multi-pass membrane protein</topology>
    </subcellularLocation>
</comment>
<feature type="transmembrane region" description="Helical" evidence="6">
    <location>
        <begin position="258"/>
        <end position="280"/>
    </location>
</feature>
<dbReference type="GO" id="GO:0004930">
    <property type="term" value="F:G protein-coupled receptor activity"/>
    <property type="evidence" value="ECO:0007669"/>
    <property type="project" value="InterPro"/>
</dbReference>
<evidence type="ECO:0000256" key="3">
    <source>
        <dbReference type="ARBA" id="ARBA00022692"/>
    </source>
</evidence>
<keyword evidence="2" id="KW-1003">Cell membrane</keyword>